<comment type="similarity">
    <text evidence="1">Belongs to the GPN-loop GTPase family.</text>
</comment>
<evidence type="ECO:0000256" key="3">
    <source>
        <dbReference type="ARBA" id="ARBA00022801"/>
    </source>
</evidence>
<protein>
    <submittedName>
        <fullName evidence="5">ATP/GTP-binding protein</fullName>
    </submittedName>
</protein>
<dbReference type="PANTHER" id="PTHR42708">
    <property type="entry name" value="ATP/GTP-BINDING PROTEIN-RELATED"/>
    <property type="match status" value="1"/>
</dbReference>
<accession>A0A9X2VT57</accession>
<keyword evidence="2" id="KW-0547">Nucleotide-binding</keyword>
<evidence type="ECO:0000256" key="1">
    <source>
        <dbReference type="ARBA" id="ARBA00005290"/>
    </source>
</evidence>
<dbReference type="InterPro" id="IPR027417">
    <property type="entry name" value="P-loop_NTPase"/>
</dbReference>
<dbReference type="PANTHER" id="PTHR42708:SF1">
    <property type="entry name" value="GLIDING MOTILITY PROTEIN MGLA"/>
    <property type="match status" value="1"/>
</dbReference>
<dbReference type="InterPro" id="IPR052705">
    <property type="entry name" value="Gliding_Motility_GTPase"/>
</dbReference>
<dbReference type="Pfam" id="PF03029">
    <property type="entry name" value="ATP_bind_1"/>
    <property type="match status" value="1"/>
</dbReference>
<sequence length="196" mass="21305">MSSGALGRPGSPAKPTMSTKIVVAGGFGVGKTTFVGSVSEIVPLTTEAVMTEASVGIDDLSATPNKVTTTVAMDFGRVSLDSDLILYLFGTPGQHRFWFMWDDLVRGAIGAVVLVDTRRLDDAFASIDFFEDRELPYVVGVNCFDGLMHHRVEDIREALTIEQSVPIVPCDARNRQSTKQTLITLVEHALRQPTYA</sequence>
<dbReference type="InterPro" id="IPR004130">
    <property type="entry name" value="Gpn"/>
</dbReference>
<comment type="caution">
    <text evidence="5">The sequence shown here is derived from an EMBL/GenBank/DDBJ whole genome shotgun (WGS) entry which is preliminary data.</text>
</comment>
<evidence type="ECO:0000256" key="4">
    <source>
        <dbReference type="ARBA" id="ARBA00023134"/>
    </source>
</evidence>
<evidence type="ECO:0000256" key="2">
    <source>
        <dbReference type="ARBA" id="ARBA00022741"/>
    </source>
</evidence>
<dbReference type="SUPFAM" id="SSF52540">
    <property type="entry name" value="P-loop containing nucleoside triphosphate hydrolases"/>
    <property type="match status" value="1"/>
</dbReference>
<dbReference type="Proteomes" id="UP001141259">
    <property type="component" value="Unassembled WGS sequence"/>
</dbReference>
<evidence type="ECO:0000313" key="5">
    <source>
        <dbReference type="EMBL" id="MCS7481872.1"/>
    </source>
</evidence>
<dbReference type="AlphaFoldDB" id="A0A9X2VT57"/>
<name>A0A9X2VT57_9PSEU</name>
<keyword evidence="4" id="KW-0342">GTP-binding</keyword>
<dbReference type="GO" id="GO:0016787">
    <property type="term" value="F:hydrolase activity"/>
    <property type="evidence" value="ECO:0007669"/>
    <property type="project" value="UniProtKB-KW"/>
</dbReference>
<reference evidence="5" key="1">
    <citation type="submission" date="2022-08" db="EMBL/GenBank/DDBJ databases">
        <authorList>
            <person name="Tistechok S."/>
            <person name="Samborskyy M."/>
            <person name="Roman I."/>
        </authorList>
    </citation>
    <scope>NUCLEOTIDE SEQUENCE</scope>
    <source>
        <strain evidence="5">DSM 103496</strain>
    </source>
</reference>
<organism evidence="5 6">
    <name type="scientific">Umezawaea endophytica</name>
    <dbReference type="NCBI Taxonomy" id="1654476"/>
    <lineage>
        <taxon>Bacteria</taxon>
        <taxon>Bacillati</taxon>
        <taxon>Actinomycetota</taxon>
        <taxon>Actinomycetes</taxon>
        <taxon>Pseudonocardiales</taxon>
        <taxon>Pseudonocardiaceae</taxon>
        <taxon>Umezawaea</taxon>
    </lineage>
</organism>
<dbReference type="RefSeq" id="WP_259627353.1">
    <property type="nucleotide sequence ID" value="NZ_JANYMP010000020.1"/>
</dbReference>
<keyword evidence="6" id="KW-1185">Reference proteome</keyword>
<dbReference type="CDD" id="cd00882">
    <property type="entry name" value="Ras_like_GTPase"/>
    <property type="match status" value="1"/>
</dbReference>
<proteinExistence type="inferred from homology"/>
<evidence type="ECO:0000313" key="6">
    <source>
        <dbReference type="Proteomes" id="UP001141259"/>
    </source>
</evidence>
<dbReference type="EMBL" id="JANYMP010000020">
    <property type="protein sequence ID" value="MCS7481872.1"/>
    <property type="molecule type" value="Genomic_DNA"/>
</dbReference>
<keyword evidence="3" id="KW-0378">Hydrolase</keyword>
<dbReference type="Gene3D" id="3.40.50.300">
    <property type="entry name" value="P-loop containing nucleotide triphosphate hydrolases"/>
    <property type="match status" value="1"/>
</dbReference>
<gene>
    <name evidence="5" type="ORF">NZH93_33880</name>
</gene>
<dbReference type="GO" id="GO:0005525">
    <property type="term" value="F:GTP binding"/>
    <property type="evidence" value="ECO:0007669"/>
    <property type="project" value="UniProtKB-KW"/>
</dbReference>